<accession>A0A2P2QYC5</accession>
<proteinExistence type="predicted"/>
<dbReference type="AlphaFoldDB" id="A0A2P2QYC5"/>
<organism evidence="1">
    <name type="scientific">Rhizophora mucronata</name>
    <name type="common">Asiatic mangrove</name>
    <dbReference type="NCBI Taxonomy" id="61149"/>
    <lineage>
        <taxon>Eukaryota</taxon>
        <taxon>Viridiplantae</taxon>
        <taxon>Streptophyta</taxon>
        <taxon>Embryophyta</taxon>
        <taxon>Tracheophyta</taxon>
        <taxon>Spermatophyta</taxon>
        <taxon>Magnoliopsida</taxon>
        <taxon>eudicotyledons</taxon>
        <taxon>Gunneridae</taxon>
        <taxon>Pentapetalae</taxon>
        <taxon>rosids</taxon>
        <taxon>fabids</taxon>
        <taxon>Malpighiales</taxon>
        <taxon>Rhizophoraceae</taxon>
        <taxon>Rhizophora</taxon>
    </lineage>
</organism>
<reference evidence="1" key="1">
    <citation type="submission" date="2018-02" db="EMBL/GenBank/DDBJ databases">
        <title>Rhizophora mucronata_Transcriptome.</title>
        <authorList>
            <person name="Meera S.P."/>
            <person name="Sreeshan A."/>
            <person name="Augustine A."/>
        </authorList>
    </citation>
    <scope>NUCLEOTIDE SEQUENCE</scope>
    <source>
        <tissue evidence="1">Leaf</tissue>
    </source>
</reference>
<sequence>MNCVEDFNFFARLSTDYEVFLHMAFSLL</sequence>
<name>A0A2P2QYC5_RHIMU</name>
<dbReference type="EMBL" id="GGEC01091473">
    <property type="protein sequence ID" value="MBX71957.1"/>
    <property type="molecule type" value="Transcribed_RNA"/>
</dbReference>
<protein>
    <submittedName>
        <fullName evidence="1">Uncharacterized protein</fullName>
    </submittedName>
</protein>
<evidence type="ECO:0000313" key="1">
    <source>
        <dbReference type="EMBL" id="MBX71957.1"/>
    </source>
</evidence>